<sequence>MGEANQMLLAPSDSASTSPELGGLTPESSDGDGFIEHHDNVVVGPLLGGHDDGDEDEVYELSGDVRTGGGEEGGGGGGEEEAEKSHNGFNYTAEEEQAVVRKFDRRLVLFVALLYMLSFLDRSNIGNAYLAGMDDDLLQRTNTKGRSGYYEWALSSFYVAYIAFEWMSLLWSRIPAHIYISAIVLSWGVLASLQAVSTSYPVLIALRFLLGIGEAGFTGIPIYLSFFFKREELALRTAVFISGFPGILAATVAYRVIPDSPAKASYLTRREKKIARLRLGVTRDDETNRAKSSSERSTSAARRQGRAGGGGGTLDVLRDPVPWATAGIFCLTNMAYASLPVFLPSILTQMGHTPLASQALAAPPYLVSFVVVLAAAKASDRLQSRAYLIAGCALFSSLGYAFLALSHSLNDLLGLGAGAGAGGALDVVRYMAVYPAAMGFFCVVVLTIAWNVNNARGSGHKGAGFALMQVLGQCGPLVGTRLYPKTDGPWFTRGMGVCSVAMLAVAGLALVLRSYLVRVNRQLAREGEDREGMEEEEGLVGRGDGRQGRPPLALPERPVEHLGQQHFAIRVLGRETNPRILPALLPRDPDSLVEQVRTHSFSAVPELGCPSADDALAALEIVVAPLLPRRRRVRFQSQNQSANDL</sequence>
<feature type="transmembrane region" description="Helical" evidence="7">
    <location>
        <begin position="490"/>
        <end position="512"/>
    </location>
</feature>
<accession>A0A194UT22</accession>
<dbReference type="GO" id="GO:0016020">
    <property type="term" value="C:membrane"/>
    <property type="evidence" value="ECO:0007669"/>
    <property type="project" value="UniProtKB-SubCell"/>
</dbReference>
<evidence type="ECO:0000256" key="5">
    <source>
        <dbReference type="ARBA" id="ARBA00023136"/>
    </source>
</evidence>
<feature type="region of interest" description="Disordered" evidence="6">
    <location>
        <begin position="63"/>
        <end position="86"/>
    </location>
</feature>
<dbReference type="InterPro" id="IPR011701">
    <property type="entry name" value="MFS"/>
</dbReference>
<evidence type="ECO:0000256" key="7">
    <source>
        <dbReference type="SAM" id="Phobius"/>
    </source>
</evidence>
<feature type="region of interest" description="Disordered" evidence="6">
    <location>
        <begin position="285"/>
        <end position="313"/>
    </location>
</feature>
<feature type="transmembrane region" description="Helical" evidence="7">
    <location>
        <begin position="432"/>
        <end position="452"/>
    </location>
</feature>
<reference evidence="9" key="1">
    <citation type="submission" date="2014-12" db="EMBL/GenBank/DDBJ databases">
        <title>Genome Sequence of Valsa Canker Pathogens Uncovers a Specific Adaption of Colonization on Woody Bark.</title>
        <authorList>
            <person name="Yin Z."/>
            <person name="Liu H."/>
            <person name="Gao X."/>
            <person name="Li Z."/>
            <person name="Song N."/>
            <person name="Ke X."/>
            <person name="Dai Q."/>
            <person name="Wu Y."/>
            <person name="Sun Y."/>
            <person name="Xu J.-R."/>
            <person name="Kang Z.K."/>
            <person name="Wang L."/>
            <person name="Huang L."/>
        </authorList>
    </citation>
    <scope>NUCLEOTIDE SEQUENCE [LARGE SCALE GENOMIC DNA]</scope>
    <source>
        <strain evidence="9">SXYL134</strain>
    </source>
</reference>
<keyword evidence="9" id="KW-1185">Reference proteome</keyword>
<dbReference type="PANTHER" id="PTHR43791:SF27">
    <property type="entry name" value="TRANSPORTER, PUTATIVE (AFU_ORTHOLOGUE AFUA_2G15730)-RELATED"/>
    <property type="match status" value="1"/>
</dbReference>
<evidence type="ECO:0000256" key="2">
    <source>
        <dbReference type="ARBA" id="ARBA00022448"/>
    </source>
</evidence>
<comment type="subcellular location">
    <subcellularLocation>
        <location evidence="1">Membrane</location>
        <topology evidence="1">Multi-pass membrane protein</topology>
    </subcellularLocation>
</comment>
<feature type="compositionally biased region" description="Basic and acidic residues" evidence="6">
    <location>
        <begin position="285"/>
        <end position="294"/>
    </location>
</feature>
<dbReference type="GO" id="GO:0022857">
    <property type="term" value="F:transmembrane transporter activity"/>
    <property type="evidence" value="ECO:0007669"/>
    <property type="project" value="InterPro"/>
</dbReference>
<keyword evidence="5 7" id="KW-0472">Membrane</keyword>
<dbReference type="EMBL" id="KN714676">
    <property type="protein sequence ID" value="KUI54769.1"/>
    <property type="molecule type" value="Genomic_DNA"/>
</dbReference>
<gene>
    <name evidence="8" type="ORF">VP1G_02170</name>
</gene>
<feature type="transmembrane region" description="Helical" evidence="7">
    <location>
        <begin position="238"/>
        <end position="257"/>
    </location>
</feature>
<dbReference type="PANTHER" id="PTHR43791">
    <property type="entry name" value="PERMEASE-RELATED"/>
    <property type="match status" value="1"/>
</dbReference>
<name>A0A194UT22_CYTMA</name>
<feature type="transmembrane region" description="Helical" evidence="7">
    <location>
        <begin position="107"/>
        <end position="132"/>
    </location>
</feature>
<organism evidence="8 9">
    <name type="scientific">Cytospora mali</name>
    <name type="common">Apple Valsa canker fungus</name>
    <name type="synonym">Valsa mali</name>
    <dbReference type="NCBI Taxonomy" id="578113"/>
    <lineage>
        <taxon>Eukaryota</taxon>
        <taxon>Fungi</taxon>
        <taxon>Dikarya</taxon>
        <taxon>Ascomycota</taxon>
        <taxon>Pezizomycotina</taxon>
        <taxon>Sordariomycetes</taxon>
        <taxon>Sordariomycetidae</taxon>
        <taxon>Diaporthales</taxon>
        <taxon>Cytosporaceae</taxon>
        <taxon>Cytospora</taxon>
    </lineage>
</organism>
<keyword evidence="3 7" id="KW-0812">Transmembrane</keyword>
<dbReference type="Pfam" id="PF07690">
    <property type="entry name" value="MFS_1"/>
    <property type="match status" value="1"/>
</dbReference>
<evidence type="ECO:0000256" key="6">
    <source>
        <dbReference type="SAM" id="MobiDB-lite"/>
    </source>
</evidence>
<evidence type="ECO:0000256" key="4">
    <source>
        <dbReference type="ARBA" id="ARBA00022989"/>
    </source>
</evidence>
<evidence type="ECO:0000313" key="8">
    <source>
        <dbReference type="EMBL" id="KUI54769.1"/>
    </source>
</evidence>
<dbReference type="AlphaFoldDB" id="A0A194UT22"/>
<dbReference type="SUPFAM" id="SSF103473">
    <property type="entry name" value="MFS general substrate transporter"/>
    <property type="match status" value="1"/>
</dbReference>
<evidence type="ECO:0008006" key="10">
    <source>
        <dbReference type="Google" id="ProtNLM"/>
    </source>
</evidence>
<dbReference type="InterPro" id="IPR036259">
    <property type="entry name" value="MFS_trans_sf"/>
</dbReference>
<feature type="transmembrane region" description="Helical" evidence="7">
    <location>
        <begin position="178"/>
        <end position="196"/>
    </location>
</feature>
<feature type="region of interest" description="Disordered" evidence="6">
    <location>
        <begin position="526"/>
        <end position="556"/>
    </location>
</feature>
<dbReference type="OrthoDB" id="2985014at2759"/>
<feature type="transmembrane region" description="Helical" evidence="7">
    <location>
        <begin position="464"/>
        <end position="484"/>
    </location>
</feature>
<feature type="transmembrane region" description="Helical" evidence="7">
    <location>
        <begin position="202"/>
        <end position="226"/>
    </location>
</feature>
<evidence type="ECO:0000256" key="3">
    <source>
        <dbReference type="ARBA" id="ARBA00022692"/>
    </source>
</evidence>
<feature type="transmembrane region" description="Helical" evidence="7">
    <location>
        <begin position="152"/>
        <end position="171"/>
    </location>
</feature>
<proteinExistence type="predicted"/>
<dbReference type="Proteomes" id="UP000078576">
    <property type="component" value="Unassembled WGS sequence"/>
</dbReference>
<feature type="compositionally biased region" description="Gly residues" evidence="6">
    <location>
        <begin position="66"/>
        <end position="77"/>
    </location>
</feature>
<evidence type="ECO:0000256" key="1">
    <source>
        <dbReference type="ARBA" id="ARBA00004141"/>
    </source>
</evidence>
<feature type="region of interest" description="Disordered" evidence="6">
    <location>
        <begin position="1"/>
        <end position="37"/>
    </location>
</feature>
<feature type="transmembrane region" description="Helical" evidence="7">
    <location>
        <begin position="386"/>
        <end position="405"/>
    </location>
</feature>
<evidence type="ECO:0000313" key="9">
    <source>
        <dbReference type="Proteomes" id="UP000078576"/>
    </source>
</evidence>
<protein>
    <recommendedName>
        <fullName evidence="10">Major facilitator superfamily (MFS) profile domain-containing protein</fullName>
    </recommendedName>
</protein>
<keyword evidence="2" id="KW-0813">Transport</keyword>
<keyword evidence="4 7" id="KW-1133">Transmembrane helix</keyword>
<dbReference type="Gene3D" id="1.20.1250.20">
    <property type="entry name" value="MFS general substrate transporter like domains"/>
    <property type="match status" value="2"/>
</dbReference>